<keyword evidence="2" id="KW-1185">Reference proteome</keyword>
<sequence length="92" mass="9133">MPVTIVSVAPLPSMKIVLAIGGSAFGPYQKLSGLSVLKLIAAADGRLITFVPAEAPVHEPTPTVVAAESDSGLIVVAPAGVASVGLLARFAA</sequence>
<protein>
    <submittedName>
        <fullName evidence="1">Uncharacterized protein</fullName>
    </submittedName>
</protein>
<dbReference type="AlphaFoldDB" id="A0A411HEW9"/>
<evidence type="ECO:0000313" key="2">
    <source>
        <dbReference type="Proteomes" id="UP000291562"/>
    </source>
</evidence>
<name>A0A411HEW9_9GAMM</name>
<dbReference type="EMBL" id="CP035704">
    <property type="protein sequence ID" value="QBB69028.1"/>
    <property type="molecule type" value="Genomic_DNA"/>
</dbReference>
<dbReference type="KEGG" id="xbc:ELE36_00770"/>
<dbReference type="Proteomes" id="UP000291562">
    <property type="component" value="Chromosome"/>
</dbReference>
<evidence type="ECO:0000313" key="1">
    <source>
        <dbReference type="EMBL" id="QBB69028.1"/>
    </source>
</evidence>
<organism evidence="1 2">
    <name type="scientific">Pseudolysobacter antarcticus</name>
    <dbReference type="NCBI Taxonomy" id="2511995"/>
    <lineage>
        <taxon>Bacteria</taxon>
        <taxon>Pseudomonadati</taxon>
        <taxon>Pseudomonadota</taxon>
        <taxon>Gammaproteobacteria</taxon>
        <taxon>Lysobacterales</taxon>
        <taxon>Rhodanobacteraceae</taxon>
        <taxon>Pseudolysobacter</taxon>
    </lineage>
</organism>
<gene>
    <name evidence="1" type="ORF">ELE36_00770</name>
</gene>
<proteinExistence type="predicted"/>
<reference evidence="1 2" key="1">
    <citation type="submission" date="2019-01" db="EMBL/GenBank/DDBJ databases">
        <title>Pseudolysobacter antarctica gen. nov., sp. nov., isolated from Fildes Peninsula, Antarctica.</title>
        <authorList>
            <person name="Wei Z."/>
            <person name="Peng F."/>
        </authorList>
    </citation>
    <scope>NUCLEOTIDE SEQUENCE [LARGE SCALE GENOMIC DNA]</scope>
    <source>
        <strain evidence="1 2">AQ6-296</strain>
    </source>
</reference>
<accession>A0A411HEW9</accession>